<dbReference type="SUPFAM" id="SSF109998">
    <property type="entry name" value="Triger factor/SurA peptide-binding domain-like"/>
    <property type="match status" value="1"/>
</dbReference>
<dbReference type="Pfam" id="PF00639">
    <property type="entry name" value="Rotamase"/>
    <property type="match status" value="1"/>
</dbReference>
<evidence type="ECO:0000259" key="14">
    <source>
        <dbReference type="PROSITE" id="PS50198"/>
    </source>
</evidence>
<protein>
    <recommendedName>
        <fullName evidence="10">Periplasmic chaperone PpiD</fullName>
    </recommendedName>
    <alternativeName>
        <fullName evidence="11">Periplasmic folding chaperone</fullName>
    </alternativeName>
</protein>
<keyword evidence="5 13" id="KW-1133">Transmembrane helix</keyword>
<reference evidence="15 16" key="1">
    <citation type="submission" date="2016-10" db="EMBL/GenBank/DDBJ databases">
        <title>Complete genome sequences of three Cupriavidus strains isolated from various Malaysian environments.</title>
        <authorList>
            <person name="Abdullah A.A.-A."/>
            <person name="Shafie N.A.H."/>
            <person name="Lau N.S."/>
        </authorList>
    </citation>
    <scope>NUCLEOTIDE SEQUENCE [LARGE SCALE GENOMIC DNA]</scope>
    <source>
        <strain evidence="15 16">USMAA1020</strain>
    </source>
</reference>
<evidence type="ECO:0000256" key="4">
    <source>
        <dbReference type="ARBA" id="ARBA00022692"/>
    </source>
</evidence>
<dbReference type="RefSeq" id="WP_071012915.1">
    <property type="nucleotide sequence ID" value="NZ_CP017754.1"/>
</dbReference>
<evidence type="ECO:0000256" key="8">
    <source>
        <dbReference type="ARBA" id="ARBA00023235"/>
    </source>
</evidence>
<dbReference type="Gene3D" id="3.10.50.40">
    <property type="match status" value="1"/>
</dbReference>
<evidence type="ECO:0000256" key="11">
    <source>
        <dbReference type="ARBA" id="ARBA00042775"/>
    </source>
</evidence>
<evidence type="ECO:0000256" key="10">
    <source>
        <dbReference type="ARBA" id="ARBA00040743"/>
    </source>
</evidence>
<sequence length="645" mass="70361">MLDFVRNNRRLMLLLLLVIIFPSFVFFGVESYSRFMDSSHDAAKVDGRTISVQELDNAVRDQSERMREALGASYDARMFEGPEARKQVLDQLVLQRVVSDEVARENLTVSNARLVETISSIPAIAQLPKKADGSIDDKAYLQLLAAQGMTPDQFDARMRFELATQQLSGAVSGTAFMPKSLLERLLAIRDQQRDVQALLLKPSDYTAKVKVDDAALKTYYEAHQGDYSVPEHAKVQYLALSADALAAAQQVSPDELNSYYQSNLARFRTDEQRRASHILIAAAKDAPAAQRQAAKEKAEKLLAELRKHPDTFADVARKESQDPGSAAKGGDLGFVGRGTMVKPFEDAMYALAKDGDISDVVETDYGYHIVKLTGIKPAETKPLDVVKPELEAELRKQLAAKKYAEMADAFGNMVYEQSDSLKPAADKFHLTVQSADNVTRQPNPALGASNPLNNDKLLKALFNDDAIKNKRNTEAVQVGPNTLVSARIVDYQAASVRKFDDVQAKVREDYIAQQAAELARKDGEARLAELRKSGSAEGFGALATVSRTKAEGLSPKALEAVMRVDTSKLPAFAGVDLGPQGYAVYRVAKVSQPAKPDPAQLQAAAQQIAQVAGQAELGAYYEALKARSKVKVLHSAGTQEQGAGN</sequence>
<accession>A0ABM6F4K3</accession>
<dbReference type="InterPro" id="IPR000297">
    <property type="entry name" value="PPIase_PpiC"/>
</dbReference>
<dbReference type="PROSITE" id="PS50198">
    <property type="entry name" value="PPIC_PPIASE_2"/>
    <property type="match status" value="1"/>
</dbReference>
<evidence type="ECO:0000313" key="15">
    <source>
        <dbReference type="EMBL" id="AOZ06407.1"/>
    </source>
</evidence>
<feature type="domain" description="PpiC" evidence="14">
    <location>
        <begin position="270"/>
        <end position="374"/>
    </location>
</feature>
<comment type="subcellular location">
    <subcellularLocation>
        <location evidence="1">Cell inner membrane</location>
        <topology evidence="1">Single-pass type II membrane protein</topology>
        <orientation evidence="1">Periplasmic side</orientation>
    </subcellularLocation>
</comment>
<name>A0ABM6F4K3_9BURK</name>
<keyword evidence="4 13" id="KW-0812">Transmembrane</keyword>
<proteinExistence type="inferred from homology"/>
<evidence type="ECO:0000256" key="6">
    <source>
        <dbReference type="ARBA" id="ARBA00023136"/>
    </source>
</evidence>
<feature type="transmembrane region" description="Helical" evidence="13">
    <location>
        <begin position="12"/>
        <end position="29"/>
    </location>
</feature>
<keyword evidence="8 12" id="KW-0413">Isomerase</keyword>
<dbReference type="InterPro" id="IPR046357">
    <property type="entry name" value="PPIase_dom_sf"/>
</dbReference>
<evidence type="ECO:0000256" key="7">
    <source>
        <dbReference type="ARBA" id="ARBA00023186"/>
    </source>
</evidence>
<keyword evidence="3" id="KW-0997">Cell inner membrane</keyword>
<keyword evidence="12" id="KW-0697">Rotamase</keyword>
<dbReference type="PANTHER" id="PTHR47529:SF1">
    <property type="entry name" value="PERIPLASMIC CHAPERONE PPID"/>
    <property type="match status" value="1"/>
</dbReference>
<dbReference type="GO" id="GO:0016853">
    <property type="term" value="F:isomerase activity"/>
    <property type="evidence" value="ECO:0007669"/>
    <property type="project" value="UniProtKB-KW"/>
</dbReference>
<keyword evidence="2" id="KW-1003">Cell membrane</keyword>
<dbReference type="SUPFAM" id="SSF54534">
    <property type="entry name" value="FKBP-like"/>
    <property type="match status" value="1"/>
</dbReference>
<dbReference type="Gene3D" id="1.10.4030.10">
    <property type="entry name" value="Porin chaperone SurA, peptide-binding domain"/>
    <property type="match status" value="1"/>
</dbReference>
<evidence type="ECO:0000256" key="9">
    <source>
        <dbReference type="ARBA" id="ARBA00038408"/>
    </source>
</evidence>
<dbReference type="InterPro" id="IPR027304">
    <property type="entry name" value="Trigger_fact/SurA_dom_sf"/>
</dbReference>
<keyword evidence="16" id="KW-1185">Reference proteome</keyword>
<dbReference type="PANTHER" id="PTHR47529">
    <property type="entry name" value="PEPTIDYL-PROLYL CIS-TRANS ISOMERASE D"/>
    <property type="match status" value="1"/>
</dbReference>
<dbReference type="Pfam" id="PF13624">
    <property type="entry name" value="SurA_N_3"/>
    <property type="match status" value="1"/>
</dbReference>
<dbReference type="PROSITE" id="PS01096">
    <property type="entry name" value="PPIC_PPIASE_1"/>
    <property type="match status" value="1"/>
</dbReference>
<evidence type="ECO:0000256" key="1">
    <source>
        <dbReference type="ARBA" id="ARBA00004382"/>
    </source>
</evidence>
<keyword evidence="7" id="KW-0143">Chaperone</keyword>
<evidence type="ECO:0000313" key="16">
    <source>
        <dbReference type="Proteomes" id="UP000177515"/>
    </source>
</evidence>
<evidence type="ECO:0000256" key="13">
    <source>
        <dbReference type="SAM" id="Phobius"/>
    </source>
</evidence>
<evidence type="ECO:0000256" key="2">
    <source>
        <dbReference type="ARBA" id="ARBA00022475"/>
    </source>
</evidence>
<evidence type="ECO:0000256" key="12">
    <source>
        <dbReference type="PROSITE-ProRule" id="PRU00278"/>
    </source>
</evidence>
<comment type="similarity">
    <text evidence="9">Belongs to the PpiD chaperone family.</text>
</comment>
<dbReference type="Proteomes" id="UP000177515">
    <property type="component" value="Chromosome 1"/>
</dbReference>
<evidence type="ECO:0000256" key="3">
    <source>
        <dbReference type="ARBA" id="ARBA00022519"/>
    </source>
</evidence>
<evidence type="ECO:0000256" key="5">
    <source>
        <dbReference type="ARBA" id="ARBA00022989"/>
    </source>
</evidence>
<organism evidence="15 16">
    <name type="scientific">Cupriavidus malaysiensis</name>
    <dbReference type="NCBI Taxonomy" id="367825"/>
    <lineage>
        <taxon>Bacteria</taxon>
        <taxon>Pseudomonadati</taxon>
        <taxon>Pseudomonadota</taxon>
        <taxon>Betaproteobacteria</taxon>
        <taxon>Burkholderiales</taxon>
        <taxon>Burkholderiaceae</taxon>
        <taxon>Cupriavidus</taxon>
    </lineage>
</organism>
<dbReference type="InterPro" id="IPR023058">
    <property type="entry name" value="PPIase_PpiC_CS"/>
</dbReference>
<keyword evidence="6 13" id="KW-0472">Membrane</keyword>
<dbReference type="EMBL" id="CP017754">
    <property type="protein sequence ID" value="AOZ06407.1"/>
    <property type="molecule type" value="Genomic_DNA"/>
</dbReference>
<gene>
    <name evidence="15" type="ORF">BKK80_11660</name>
</gene>
<dbReference type="InterPro" id="IPR052029">
    <property type="entry name" value="PpiD_chaperone"/>
</dbReference>